<organism evidence="2 3">
    <name type="scientific">Fusobacterium ulcerans</name>
    <dbReference type="NCBI Taxonomy" id="861"/>
    <lineage>
        <taxon>Bacteria</taxon>
        <taxon>Fusobacteriati</taxon>
        <taxon>Fusobacteriota</taxon>
        <taxon>Fusobacteriia</taxon>
        <taxon>Fusobacteriales</taxon>
        <taxon>Fusobacteriaceae</taxon>
        <taxon>Fusobacterium</taxon>
    </lineage>
</organism>
<evidence type="ECO:0000313" key="3">
    <source>
        <dbReference type="Proteomes" id="UP000249008"/>
    </source>
</evidence>
<sequence length="134" mass="15468">MKQITKILGILVIAIIIFAGKLFFLPNSIAKTKDNISRVESSDNYSITFNELVSLLEETAKKEKIEVKTSNRTVTLNKKKYFKSTLYLKTYLIEGFSEEKDGKLVMVKIYSPLGKFKSTTRIEFNESLIKNFRR</sequence>
<dbReference type="KEGG" id="ful:C4N20_10365"/>
<feature type="transmembrane region" description="Helical" evidence="1">
    <location>
        <begin position="7"/>
        <end position="25"/>
    </location>
</feature>
<keyword evidence="1" id="KW-0812">Transmembrane</keyword>
<name>A0AAX2J885_9FUSO</name>
<proteinExistence type="predicted"/>
<gene>
    <name evidence="2" type="ORF">NCTC12112_00628</name>
</gene>
<evidence type="ECO:0000256" key="1">
    <source>
        <dbReference type="SAM" id="Phobius"/>
    </source>
</evidence>
<evidence type="ECO:0000313" key="2">
    <source>
        <dbReference type="EMBL" id="SQJ00304.1"/>
    </source>
</evidence>
<reference evidence="2 3" key="1">
    <citation type="submission" date="2018-06" db="EMBL/GenBank/DDBJ databases">
        <authorList>
            <consortium name="Pathogen Informatics"/>
            <person name="Doyle S."/>
        </authorList>
    </citation>
    <scope>NUCLEOTIDE SEQUENCE [LARGE SCALE GENOMIC DNA]</scope>
    <source>
        <strain evidence="2 3">NCTC12112</strain>
    </source>
</reference>
<dbReference type="Proteomes" id="UP000249008">
    <property type="component" value="Chromosome 1"/>
</dbReference>
<protein>
    <submittedName>
        <fullName evidence="2">Uncharacterized protein</fullName>
    </submittedName>
</protein>
<dbReference type="AlphaFoldDB" id="A0AAX2J885"/>
<dbReference type="RefSeq" id="WP_005976067.1">
    <property type="nucleotide sequence ID" value="NZ_CABKNW010000001.1"/>
</dbReference>
<dbReference type="EMBL" id="LS483487">
    <property type="protein sequence ID" value="SQJ00304.1"/>
    <property type="molecule type" value="Genomic_DNA"/>
</dbReference>
<accession>A0AAX2J885</accession>
<keyword evidence="1" id="KW-1133">Transmembrane helix</keyword>
<keyword evidence="1" id="KW-0472">Membrane</keyword>
<dbReference type="GeneID" id="78455217"/>